<dbReference type="EMBL" id="CP144753">
    <property type="protein sequence ID" value="WVZ91826.1"/>
    <property type="molecule type" value="Genomic_DNA"/>
</dbReference>
<keyword evidence="2" id="KW-1185">Reference proteome</keyword>
<organism evidence="1 2">
    <name type="scientific">Paspalum notatum var. saurae</name>
    <dbReference type="NCBI Taxonomy" id="547442"/>
    <lineage>
        <taxon>Eukaryota</taxon>
        <taxon>Viridiplantae</taxon>
        <taxon>Streptophyta</taxon>
        <taxon>Embryophyta</taxon>
        <taxon>Tracheophyta</taxon>
        <taxon>Spermatophyta</taxon>
        <taxon>Magnoliopsida</taxon>
        <taxon>Liliopsida</taxon>
        <taxon>Poales</taxon>
        <taxon>Poaceae</taxon>
        <taxon>PACMAD clade</taxon>
        <taxon>Panicoideae</taxon>
        <taxon>Andropogonodae</taxon>
        <taxon>Paspaleae</taxon>
        <taxon>Paspalinae</taxon>
        <taxon>Paspalum</taxon>
    </lineage>
</organism>
<gene>
    <name evidence="1" type="ORF">U9M48_037949</name>
</gene>
<dbReference type="Proteomes" id="UP001341281">
    <property type="component" value="Chromosome 09"/>
</dbReference>
<evidence type="ECO:0000313" key="1">
    <source>
        <dbReference type="EMBL" id="WVZ91826.1"/>
    </source>
</evidence>
<reference evidence="1 2" key="1">
    <citation type="submission" date="2024-02" db="EMBL/GenBank/DDBJ databases">
        <title>High-quality chromosome-scale genome assembly of Pensacola bahiagrass (Paspalum notatum Flugge var. saurae).</title>
        <authorList>
            <person name="Vega J.M."/>
            <person name="Podio M."/>
            <person name="Orjuela J."/>
            <person name="Siena L.A."/>
            <person name="Pessino S.C."/>
            <person name="Combes M.C."/>
            <person name="Mariac C."/>
            <person name="Albertini E."/>
            <person name="Pupilli F."/>
            <person name="Ortiz J.P.A."/>
            <person name="Leblanc O."/>
        </authorList>
    </citation>
    <scope>NUCLEOTIDE SEQUENCE [LARGE SCALE GENOMIC DNA]</scope>
    <source>
        <strain evidence="1">R1</strain>
        <tissue evidence="1">Leaf</tissue>
    </source>
</reference>
<name>A0AAQ3XBN3_PASNO</name>
<protein>
    <submittedName>
        <fullName evidence="1">Uncharacterized protein</fullName>
    </submittedName>
</protein>
<evidence type="ECO:0000313" key="2">
    <source>
        <dbReference type="Proteomes" id="UP001341281"/>
    </source>
</evidence>
<sequence>MFLAGTAQALPRSYCEIKKIKKKQLPPLRQAAAAPTTRCAAPPAVASRRRRAAGKAVVGGQACRLRRSGALEELRDHGSSPALVRLVSDAVQPEVVVVVAAPSPRAGLPLPLQLLPAAVLGPPLGAAAVHANARAAAAGMSHRPTMALEGRQTATRKMTRWWLGHRSAFARALRTTIAARRPGHRWHPCLRPQRRSNAELQEALMRIERPR</sequence>
<accession>A0AAQ3XBN3</accession>
<proteinExistence type="predicted"/>
<dbReference type="AlphaFoldDB" id="A0AAQ3XBN3"/>